<dbReference type="EMBL" id="FMWG01000011">
    <property type="protein sequence ID" value="SCZ70820.1"/>
    <property type="molecule type" value="Genomic_DNA"/>
</dbReference>
<dbReference type="RefSeq" id="WP_090220428.1">
    <property type="nucleotide sequence ID" value="NZ_CANLDO010000010.1"/>
</dbReference>
<proteinExistence type="predicted"/>
<protein>
    <submittedName>
        <fullName evidence="1">Uncharacterized protein</fullName>
    </submittedName>
</protein>
<reference evidence="1 2" key="1">
    <citation type="submission" date="2016-10" db="EMBL/GenBank/DDBJ databases">
        <authorList>
            <person name="de Groot N.N."/>
        </authorList>
    </citation>
    <scope>NUCLEOTIDE SEQUENCE [LARGE SCALE GENOMIC DNA]</scope>
    <source>
        <strain evidence="1 2">U95</strain>
    </source>
</reference>
<evidence type="ECO:0000313" key="2">
    <source>
        <dbReference type="Proteomes" id="UP000198767"/>
    </source>
</evidence>
<accession>A0A1G5RAL7</accession>
<evidence type="ECO:0000313" key="1">
    <source>
        <dbReference type="EMBL" id="SCZ70820.1"/>
    </source>
</evidence>
<sequence>MANMTDLTPPALQQILIVNHIPIDADVQIDMPVLEPGMSLALNSEPYEAQLKSSNWSFVLVLFDPCSRASVQGLQELHDLAQRFGLGFGAVANINPSWIENLMHQMGIKNHFTRFPRYTDLLETMA</sequence>
<name>A0A1G5RAL7_9RHOB</name>
<gene>
    <name evidence="1" type="ORF">SAMN04488118_11117</name>
</gene>
<dbReference type="Proteomes" id="UP000198767">
    <property type="component" value="Unassembled WGS sequence"/>
</dbReference>
<dbReference type="AlphaFoldDB" id="A0A1G5RAL7"/>
<organism evidence="1 2">
    <name type="scientific">Epibacterium ulvae</name>
    <dbReference type="NCBI Taxonomy" id="1156985"/>
    <lineage>
        <taxon>Bacteria</taxon>
        <taxon>Pseudomonadati</taxon>
        <taxon>Pseudomonadota</taxon>
        <taxon>Alphaproteobacteria</taxon>
        <taxon>Rhodobacterales</taxon>
        <taxon>Roseobacteraceae</taxon>
        <taxon>Epibacterium</taxon>
    </lineage>
</organism>
<dbReference type="STRING" id="1156985.SAMN04488118_11117"/>
<keyword evidence="2" id="KW-1185">Reference proteome</keyword>